<name>A0A318K4J2_9NOCA</name>
<protein>
    <submittedName>
        <fullName evidence="1">Uncharacterized protein</fullName>
    </submittedName>
</protein>
<dbReference type="RefSeq" id="WP_040731513.1">
    <property type="nucleotide sequence ID" value="NZ_QJKF01000003.1"/>
</dbReference>
<dbReference type="Proteomes" id="UP000247569">
    <property type="component" value="Unassembled WGS sequence"/>
</dbReference>
<sequence length="128" mass="15016">MPDLKPVGIYREMYKRGHDDLPSIHEARTDQHLDDRERILEYLRKAPEVFDVMEAVPNMVTGEGWIPGGSSLHSDGEWIWRTDSLEYLTARPFALPDEFVEHVRANDYTPPAFDLRDESFRAAYLRYF</sequence>
<evidence type="ECO:0000313" key="2">
    <source>
        <dbReference type="Proteomes" id="UP000247569"/>
    </source>
</evidence>
<dbReference type="OrthoDB" id="275232at2"/>
<proteinExistence type="predicted"/>
<accession>A0A318K4J2</accession>
<dbReference type="AlphaFoldDB" id="A0A318K4J2"/>
<evidence type="ECO:0000313" key="1">
    <source>
        <dbReference type="EMBL" id="PXX66589.1"/>
    </source>
</evidence>
<reference evidence="1 2" key="1">
    <citation type="submission" date="2018-05" db="EMBL/GenBank/DDBJ databases">
        <title>Genomic Encyclopedia of Type Strains, Phase IV (KMG-IV): sequencing the most valuable type-strain genomes for metagenomic binning, comparative biology and taxonomic classification.</title>
        <authorList>
            <person name="Goeker M."/>
        </authorList>
    </citation>
    <scope>NUCLEOTIDE SEQUENCE [LARGE SCALE GENOMIC DNA]</scope>
    <source>
        <strain evidence="1 2">DSM 44704</strain>
    </source>
</reference>
<comment type="caution">
    <text evidence="1">The sequence shown here is derived from an EMBL/GenBank/DDBJ whole genome shotgun (WGS) entry which is preliminary data.</text>
</comment>
<dbReference type="EMBL" id="QJKF01000003">
    <property type="protein sequence ID" value="PXX66589.1"/>
    <property type="molecule type" value="Genomic_DNA"/>
</dbReference>
<organism evidence="1 2">
    <name type="scientific">Nocardia tenerifensis</name>
    <dbReference type="NCBI Taxonomy" id="228006"/>
    <lineage>
        <taxon>Bacteria</taxon>
        <taxon>Bacillati</taxon>
        <taxon>Actinomycetota</taxon>
        <taxon>Actinomycetes</taxon>
        <taxon>Mycobacteriales</taxon>
        <taxon>Nocardiaceae</taxon>
        <taxon>Nocardia</taxon>
    </lineage>
</organism>
<keyword evidence="2" id="KW-1185">Reference proteome</keyword>
<gene>
    <name evidence="1" type="ORF">DFR70_103338</name>
</gene>